<dbReference type="InterPro" id="IPR000086">
    <property type="entry name" value="NUDIX_hydrolase_dom"/>
</dbReference>
<comment type="cofactor">
    <cofactor evidence="1">
        <name>Mg(2+)</name>
        <dbReference type="ChEBI" id="CHEBI:18420"/>
    </cofactor>
</comment>
<dbReference type="SUPFAM" id="SSF55811">
    <property type="entry name" value="Nudix"/>
    <property type="match status" value="1"/>
</dbReference>
<dbReference type="RefSeq" id="WP_409542856.1">
    <property type="nucleotide sequence ID" value="NZ_JBKBDD010000002.1"/>
</dbReference>
<gene>
    <name evidence="4" type="ORF">ACK4CT_07825</name>
</gene>
<dbReference type="PANTHER" id="PTHR43046:SF2">
    <property type="entry name" value="8-OXO-DGTP DIPHOSPHATASE-RELATED"/>
    <property type="match status" value="1"/>
</dbReference>
<dbReference type="PROSITE" id="PS00893">
    <property type="entry name" value="NUDIX_BOX"/>
    <property type="match status" value="1"/>
</dbReference>
<reference evidence="4 5" key="1">
    <citation type="submission" date="2024-12" db="EMBL/GenBank/DDBJ databases">
        <title>The coexistence of Mycolicibacterium septicum and Mycolicibacterium nivoides in clinical samples.</title>
        <authorList>
            <person name="Wang C."/>
            <person name="Feng Y."/>
            <person name="Zong Z."/>
        </authorList>
    </citation>
    <scope>NUCLEOTIDE SEQUENCE [LARGE SCALE GENOMIC DNA]</scope>
    <source>
        <strain evidence="4 5">120309</strain>
    </source>
</reference>
<evidence type="ECO:0000256" key="1">
    <source>
        <dbReference type="ARBA" id="ARBA00001946"/>
    </source>
</evidence>
<dbReference type="CDD" id="cd04690">
    <property type="entry name" value="NUDIX_Hydrolase"/>
    <property type="match status" value="1"/>
</dbReference>
<proteinExistence type="predicted"/>
<accession>A0ABW9L7R1</accession>
<dbReference type="Proteomes" id="UP001635816">
    <property type="component" value="Unassembled WGS sequence"/>
</dbReference>
<dbReference type="EMBL" id="JBKBDD010000002">
    <property type="protein sequence ID" value="MFN6543087.1"/>
    <property type="molecule type" value="Genomic_DNA"/>
</dbReference>
<dbReference type="GO" id="GO:0016787">
    <property type="term" value="F:hydrolase activity"/>
    <property type="evidence" value="ECO:0007669"/>
    <property type="project" value="UniProtKB-KW"/>
</dbReference>
<evidence type="ECO:0000256" key="2">
    <source>
        <dbReference type="ARBA" id="ARBA00022801"/>
    </source>
</evidence>
<dbReference type="PROSITE" id="PS51462">
    <property type="entry name" value="NUDIX"/>
    <property type="match status" value="1"/>
</dbReference>
<feature type="domain" description="Nudix hydrolase" evidence="3">
    <location>
        <begin position="15"/>
        <end position="142"/>
    </location>
</feature>
<evidence type="ECO:0000313" key="4">
    <source>
        <dbReference type="EMBL" id="MFN6543087.1"/>
    </source>
</evidence>
<dbReference type="PANTHER" id="PTHR43046">
    <property type="entry name" value="GDP-MANNOSE MANNOSYL HYDROLASE"/>
    <property type="match status" value="1"/>
</dbReference>
<name>A0ABW9L7R1_9MYCO</name>
<dbReference type="InterPro" id="IPR015797">
    <property type="entry name" value="NUDIX_hydrolase-like_dom_sf"/>
</dbReference>
<dbReference type="Pfam" id="PF00293">
    <property type="entry name" value="NUDIX"/>
    <property type="match status" value="1"/>
</dbReference>
<dbReference type="InterPro" id="IPR020084">
    <property type="entry name" value="NUDIX_hydrolase_CS"/>
</dbReference>
<keyword evidence="5" id="KW-1185">Reference proteome</keyword>
<keyword evidence="2 4" id="KW-0378">Hydrolase</keyword>
<evidence type="ECO:0000259" key="3">
    <source>
        <dbReference type="PROSITE" id="PS51462"/>
    </source>
</evidence>
<organism evidence="4 5">
    <name type="scientific">Mycolicibacterium nivoides</name>
    <dbReference type="NCBI Taxonomy" id="2487344"/>
    <lineage>
        <taxon>Bacteria</taxon>
        <taxon>Bacillati</taxon>
        <taxon>Actinomycetota</taxon>
        <taxon>Actinomycetes</taxon>
        <taxon>Mycobacteriales</taxon>
        <taxon>Mycobacteriaceae</taxon>
        <taxon>Mycolicibacterium</taxon>
    </lineage>
</organism>
<protein>
    <submittedName>
        <fullName evidence="4">NUDIX hydrolase</fullName>
    </submittedName>
</protein>
<sequence length="145" mass="15824">MTPPTSARARSRGDRVIRIVAAVVLDERERLLVVRKRGTTAFMQPGGKIEPGEKPIEALAREVREELGVGFALPEAEELGRHSAPAANEPGHCVDAWLYLVSLDGEPQPQAEIAEMTWIDLNAPGDIELAPLTRDTVLALARDRV</sequence>
<dbReference type="Gene3D" id="3.90.79.10">
    <property type="entry name" value="Nucleoside Triphosphate Pyrophosphohydrolase"/>
    <property type="match status" value="1"/>
</dbReference>
<evidence type="ECO:0000313" key="5">
    <source>
        <dbReference type="Proteomes" id="UP001635816"/>
    </source>
</evidence>
<comment type="caution">
    <text evidence="4">The sequence shown here is derived from an EMBL/GenBank/DDBJ whole genome shotgun (WGS) entry which is preliminary data.</text>
</comment>